<reference evidence="1 2" key="1">
    <citation type="submission" date="2017-09" db="EMBL/GenBank/DDBJ databases">
        <authorList>
            <person name="Lee N."/>
            <person name="Cho B.-K."/>
        </authorList>
    </citation>
    <scope>NUCLEOTIDE SEQUENCE [LARGE SCALE GENOMIC DNA]</scope>
    <source>
        <strain evidence="1 2">ATCC 27476</strain>
    </source>
</reference>
<name>A0A5J6JER1_STRVI</name>
<gene>
    <name evidence="1" type="ORF">CP980_33725</name>
</gene>
<sequence>MWRWPALPALTHSEIWSCGWCHATTYLGGEWSEVSRPYYLPVEMRWDVAVADGLPADVSHAFGSSGKTLCGIQEAGMSPSFDQKWLPGRENACGSCRELACVIDDRWPRAMRGKDARVSVARQL</sequence>
<evidence type="ECO:0000313" key="2">
    <source>
        <dbReference type="Proteomes" id="UP000325563"/>
    </source>
</evidence>
<proteinExistence type="predicted"/>
<organism evidence="1 2">
    <name type="scientific">Streptomyces vinaceus</name>
    <dbReference type="NCBI Taxonomy" id="1960"/>
    <lineage>
        <taxon>Bacteria</taxon>
        <taxon>Bacillati</taxon>
        <taxon>Actinomycetota</taxon>
        <taxon>Actinomycetes</taxon>
        <taxon>Kitasatosporales</taxon>
        <taxon>Streptomycetaceae</taxon>
        <taxon>Streptomyces</taxon>
    </lineage>
</organism>
<evidence type="ECO:0000313" key="1">
    <source>
        <dbReference type="EMBL" id="QEV49370.1"/>
    </source>
</evidence>
<dbReference type="KEGG" id="svn:CP980_33725"/>
<dbReference type="AlphaFoldDB" id="A0A5J6JER1"/>
<dbReference type="EMBL" id="CP023692">
    <property type="protein sequence ID" value="QEV49370.1"/>
    <property type="molecule type" value="Genomic_DNA"/>
</dbReference>
<keyword evidence="2" id="KW-1185">Reference proteome</keyword>
<protein>
    <submittedName>
        <fullName evidence="1">Uncharacterized protein</fullName>
    </submittedName>
</protein>
<dbReference type="Proteomes" id="UP000325563">
    <property type="component" value="Chromosome"/>
</dbReference>
<accession>A0A5J6JER1</accession>